<keyword evidence="2" id="KW-0472">Membrane</keyword>
<evidence type="ECO:0000256" key="1">
    <source>
        <dbReference type="SAM" id="MobiDB-lite"/>
    </source>
</evidence>
<evidence type="ECO:0000313" key="6">
    <source>
        <dbReference type="WBParaSite" id="EgrG_000155300"/>
    </source>
</evidence>
<evidence type="ECO:0000259" key="3">
    <source>
        <dbReference type="Pfam" id="PF10601"/>
    </source>
</evidence>
<accession>A0A068WRP8</accession>
<protein>
    <submittedName>
        <fullName evidence="4 6">Expressed protein</fullName>
    </submittedName>
</protein>
<dbReference type="OrthoDB" id="6219576at2759"/>
<proteinExistence type="predicted"/>
<sequence>MEQPPPPHTVLPISEASKQGETQPSRTQTFGVDSRVAYCPTCRLKVNTIVDNQISTAKFLCLFVLCLITAPLFLFLIPFVSSGYQEIVLNFIFLACGSLKVPGEQLFLR</sequence>
<name>A0A068WRP8_ECHGR</name>
<reference evidence="6" key="3">
    <citation type="submission" date="2020-10" db="UniProtKB">
        <authorList>
            <consortium name="WormBaseParasite"/>
        </authorList>
    </citation>
    <scope>IDENTIFICATION</scope>
</reference>
<reference evidence="4" key="2">
    <citation type="submission" date="2014-06" db="EMBL/GenBank/DDBJ databases">
        <authorList>
            <person name="Aslett M."/>
        </authorList>
    </citation>
    <scope>NUCLEOTIDE SEQUENCE</scope>
</reference>
<keyword evidence="2" id="KW-1133">Transmembrane helix</keyword>
<dbReference type="AlphaFoldDB" id="A0A068WRP8"/>
<dbReference type="Proteomes" id="UP000492820">
    <property type="component" value="Unassembled WGS sequence"/>
</dbReference>
<evidence type="ECO:0000313" key="4">
    <source>
        <dbReference type="EMBL" id="CDS21183.1"/>
    </source>
</evidence>
<dbReference type="InterPro" id="IPR006629">
    <property type="entry name" value="LITAF"/>
</dbReference>
<gene>
    <name evidence="4" type="ORF">EgrG_000155300</name>
</gene>
<feature type="compositionally biased region" description="Polar residues" evidence="1">
    <location>
        <begin position="16"/>
        <end position="28"/>
    </location>
</feature>
<reference evidence="4 5" key="1">
    <citation type="journal article" date="2013" name="Nature">
        <title>The genomes of four tapeworm species reveal adaptations to parasitism.</title>
        <authorList>
            <person name="Tsai I.J."/>
            <person name="Zarowiecki M."/>
            <person name="Holroyd N."/>
            <person name="Garciarrubio A."/>
            <person name="Sanchez-Flores A."/>
            <person name="Brooks K.L."/>
            <person name="Tracey A."/>
            <person name="Bobes R.J."/>
            <person name="Fragoso G."/>
            <person name="Sciutto E."/>
            <person name="Aslett M."/>
            <person name="Beasley H."/>
            <person name="Bennett H.M."/>
            <person name="Cai J."/>
            <person name="Camicia F."/>
            <person name="Clark R."/>
            <person name="Cucher M."/>
            <person name="De Silva N."/>
            <person name="Day T.A."/>
            <person name="Deplazes P."/>
            <person name="Estrada K."/>
            <person name="Fernandez C."/>
            <person name="Holland P.W."/>
            <person name="Hou J."/>
            <person name="Hu S."/>
            <person name="Huckvale T."/>
            <person name="Hung S.S."/>
            <person name="Kamenetzky L."/>
            <person name="Keane J.A."/>
            <person name="Kiss F."/>
            <person name="Koziol U."/>
            <person name="Lambert O."/>
            <person name="Liu K."/>
            <person name="Luo X."/>
            <person name="Luo Y."/>
            <person name="Macchiaroli N."/>
            <person name="Nichol S."/>
            <person name="Paps J."/>
            <person name="Parkinson J."/>
            <person name="Pouchkina-Stantcheva N."/>
            <person name="Riddiford N."/>
            <person name="Rosenzvit M."/>
            <person name="Salinas G."/>
            <person name="Wasmuth J.D."/>
            <person name="Zamanian M."/>
            <person name="Zheng Y."/>
            <person name="Cai X."/>
            <person name="Soberon X."/>
            <person name="Olson P.D."/>
            <person name="Laclette J.P."/>
            <person name="Brehm K."/>
            <person name="Berriman M."/>
            <person name="Garciarrubio A."/>
            <person name="Bobes R.J."/>
            <person name="Fragoso G."/>
            <person name="Sanchez-Flores A."/>
            <person name="Estrada K."/>
            <person name="Cevallos M.A."/>
            <person name="Morett E."/>
            <person name="Gonzalez V."/>
            <person name="Portillo T."/>
            <person name="Ochoa-Leyva A."/>
            <person name="Jose M.V."/>
            <person name="Sciutto E."/>
            <person name="Landa A."/>
            <person name="Jimenez L."/>
            <person name="Valdes V."/>
            <person name="Carrero J.C."/>
            <person name="Larralde C."/>
            <person name="Morales-Montor J."/>
            <person name="Limon-Lason J."/>
            <person name="Soberon X."/>
            <person name="Laclette J.P."/>
        </authorList>
    </citation>
    <scope>NUCLEOTIDE SEQUENCE [LARGE SCALE GENOMIC DNA]</scope>
</reference>
<evidence type="ECO:0000256" key="2">
    <source>
        <dbReference type="SAM" id="Phobius"/>
    </source>
</evidence>
<dbReference type="EMBL" id="LK028583">
    <property type="protein sequence ID" value="CDS21183.1"/>
    <property type="molecule type" value="Genomic_DNA"/>
</dbReference>
<dbReference type="WBParaSite" id="EgrG_000155300">
    <property type="protein sequence ID" value="EgrG_000155300"/>
    <property type="gene ID" value="EgrG_000155300"/>
</dbReference>
<feature type="transmembrane region" description="Helical" evidence="2">
    <location>
        <begin position="59"/>
        <end position="81"/>
    </location>
</feature>
<keyword evidence="2" id="KW-0812">Transmembrane</keyword>
<organism evidence="4">
    <name type="scientific">Echinococcus granulosus</name>
    <name type="common">Hydatid tapeworm</name>
    <dbReference type="NCBI Taxonomy" id="6210"/>
    <lineage>
        <taxon>Eukaryota</taxon>
        <taxon>Metazoa</taxon>
        <taxon>Spiralia</taxon>
        <taxon>Lophotrochozoa</taxon>
        <taxon>Platyhelminthes</taxon>
        <taxon>Cestoda</taxon>
        <taxon>Eucestoda</taxon>
        <taxon>Cyclophyllidea</taxon>
        <taxon>Taeniidae</taxon>
        <taxon>Echinococcus</taxon>
        <taxon>Echinococcus granulosus group</taxon>
    </lineage>
</organism>
<feature type="domain" description="LITAF" evidence="3">
    <location>
        <begin position="36"/>
        <end position="87"/>
    </location>
</feature>
<dbReference type="Pfam" id="PF10601">
    <property type="entry name" value="zf-LITAF-like"/>
    <property type="match status" value="1"/>
</dbReference>
<feature type="region of interest" description="Disordered" evidence="1">
    <location>
        <begin position="1"/>
        <end position="28"/>
    </location>
</feature>
<evidence type="ECO:0000313" key="5">
    <source>
        <dbReference type="Proteomes" id="UP000492820"/>
    </source>
</evidence>